<evidence type="ECO:0000256" key="1">
    <source>
        <dbReference type="SAM" id="MobiDB-lite"/>
    </source>
</evidence>
<feature type="compositionally biased region" description="Polar residues" evidence="1">
    <location>
        <begin position="59"/>
        <end position="70"/>
    </location>
</feature>
<name>A0A9Q3B9C9_9BASI</name>
<reference evidence="2" key="1">
    <citation type="submission" date="2021-03" db="EMBL/GenBank/DDBJ databases">
        <title>Draft genome sequence of rust myrtle Austropuccinia psidii MF-1, a brazilian biotype.</title>
        <authorList>
            <person name="Quecine M.C."/>
            <person name="Pachon D.M.R."/>
            <person name="Bonatelli M.L."/>
            <person name="Correr F.H."/>
            <person name="Franceschini L.M."/>
            <person name="Leite T.F."/>
            <person name="Margarido G.R.A."/>
            <person name="Almeida C.A."/>
            <person name="Ferrarezi J.A."/>
            <person name="Labate C.A."/>
        </authorList>
    </citation>
    <scope>NUCLEOTIDE SEQUENCE</scope>
    <source>
        <strain evidence="2">MF-1</strain>
    </source>
</reference>
<evidence type="ECO:0000313" key="2">
    <source>
        <dbReference type="EMBL" id="MBW0460985.1"/>
    </source>
</evidence>
<proteinExistence type="predicted"/>
<comment type="caution">
    <text evidence="2">The sequence shown here is derived from an EMBL/GenBank/DDBJ whole genome shotgun (WGS) entry which is preliminary data.</text>
</comment>
<organism evidence="2 3">
    <name type="scientific">Austropuccinia psidii MF-1</name>
    <dbReference type="NCBI Taxonomy" id="1389203"/>
    <lineage>
        <taxon>Eukaryota</taxon>
        <taxon>Fungi</taxon>
        <taxon>Dikarya</taxon>
        <taxon>Basidiomycota</taxon>
        <taxon>Pucciniomycotina</taxon>
        <taxon>Pucciniomycetes</taxon>
        <taxon>Pucciniales</taxon>
        <taxon>Sphaerophragmiaceae</taxon>
        <taxon>Austropuccinia</taxon>
    </lineage>
</organism>
<dbReference type="EMBL" id="AVOT02000089">
    <property type="protein sequence ID" value="MBW0460985.1"/>
    <property type="molecule type" value="Genomic_DNA"/>
</dbReference>
<gene>
    <name evidence="2" type="ORF">O181_000700</name>
</gene>
<protein>
    <submittedName>
        <fullName evidence="2">Uncharacterized protein</fullName>
    </submittedName>
</protein>
<dbReference type="AlphaFoldDB" id="A0A9Q3B9C9"/>
<sequence>MNSGHILKKLLKEAEIVGYSKGWNPLSSKPQIKKIKEYHSKKRKAFKEGDPVASIRKPQANQPPQEGNYNKNKKWRKPYSLSYRIPKSKKMQWIMSSTWPER</sequence>
<evidence type="ECO:0000313" key="3">
    <source>
        <dbReference type="Proteomes" id="UP000765509"/>
    </source>
</evidence>
<keyword evidence="3" id="KW-1185">Reference proteome</keyword>
<feature type="region of interest" description="Disordered" evidence="1">
    <location>
        <begin position="41"/>
        <end position="73"/>
    </location>
</feature>
<accession>A0A9Q3B9C9</accession>
<dbReference type="Proteomes" id="UP000765509">
    <property type="component" value="Unassembled WGS sequence"/>
</dbReference>